<evidence type="ECO:0000313" key="2">
    <source>
        <dbReference type="Proteomes" id="UP001231649"/>
    </source>
</evidence>
<protein>
    <submittedName>
        <fullName evidence="1">Uncharacterized protein</fullName>
    </submittedName>
</protein>
<dbReference type="EMBL" id="CM056777">
    <property type="protein sequence ID" value="KAJ8737432.1"/>
    <property type="molecule type" value="Genomic_DNA"/>
</dbReference>
<proteinExistence type="predicted"/>
<evidence type="ECO:0000313" key="1">
    <source>
        <dbReference type="EMBL" id="KAJ8737432.1"/>
    </source>
</evidence>
<organism evidence="1 2">
    <name type="scientific">Mythimna loreyi</name>
    <dbReference type="NCBI Taxonomy" id="667449"/>
    <lineage>
        <taxon>Eukaryota</taxon>
        <taxon>Metazoa</taxon>
        <taxon>Ecdysozoa</taxon>
        <taxon>Arthropoda</taxon>
        <taxon>Hexapoda</taxon>
        <taxon>Insecta</taxon>
        <taxon>Pterygota</taxon>
        <taxon>Neoptera</taxon>
        <taxon>Endopterygota</taxon>
        <taxon>Lepidoptera</taxon>
        <taxon>Glossata</taxon>
        <taxon>Ditrysia</taxon>
        <taxon>Noctuoidea</taxon>
        <taxon>Noctuidae</taxon>
        <taxon>Noctuinae</taxon>
        <taxon>Hadenini</taxon>
        <taxon>Mythimna</taxon>
    </lineage>
</organism>
<dbReference type="Proteomes" id="UP001231649">
    <property type="component" value="Chromosome 1"/>
</dbReference>
<accession>A0ACC2RBG8</accession>
<gene>
    <name evidence="1" type="ORF">PYW08_000027</name>
</gene>
<sequence length="308" mass="34664">MVILKQVQIRLKSIKNIQKITKTMKMVSASKFTKAERDLQAARPFGYGPRKFYQMSHLVKGPVDEETSDAKKKKKKKKEPEAEVVAELKPEEKEKEKKMKRIYIAMTSDRGLCGGVHSGIARRIKRDLNLRAASGANHKLVCVGDKSRLILRRAYASHMLVSVKDIGRLAPGFGDASLMAAIITEAGFSYDMGEIFYNKYHSPVKYELTVIPIFNKARVENAPNMMAFDDVDEDMLECYTEWTLAALLYYALKECAASEQSARMAAMDNATKNAAEMIRKLTLLFNRTRQAVITRELIEIISGAAALK</sequence>
<reference evidence="1" key="1">
    <citation type="submission" date="2023-03" db="EMBL/GenBank/DDBJ databases">
        <title>Chromosome-level genomes of two armyworms, Mythimna separata and Mythimna loreyi, provide insights into the biosynthesis and reception of sex pheromones.</title>
        <authorList>
            <person name="Zhao H."/>
        </authorList>
    </citation>
    <scope>NUCLEOTIDE SEQUENCE</scope>
    <source>
        <strain evidence="1">BeijingLab</strain>
    </source>
</reference>
<keyword evidence="2" id="KW-1185">Reference proteome</keyword>
<name>A0ACC2RBG8_9NEOP</name>
<comment type="caution">
    <text evidence="1">The sequence shown here is derived from an EMBL/GenBank/DDBJ whole genome shotgun (WGS) entry which is preliminary data.</text>
</comment>